<organism evidence="2 3">
    <name type="scientific">Rhizobium soli</name>
    <dbReference type="NCBI Taxonomy" id="424798"/>
    <lineage>
        <taxon>Bacteria</taxon>
        <taxon>Pseudomonadati</taxon>
        <taxon>Pseudomonadota</taxon>
        <taxon>Alphaproteobacteria</taxon>
        <taxon>Hyphomicrobiales</taxon>
        <taxon>Rhizobiaceae</taxon>
        <taxon>Rhizobium/Agrobacterium group</taxon>
        <taxon>Rhizobium</taxon>
    </lineage>
</organism>
<protein>
    <submittedName>
        <fullName evidence="2">Uncharacterized protein</fullName>
    </submittedName>
</protein>
<evidence type="ECO:0000313" key="3">
    <source>
        <dbReference type="Proteomes" id="UP000585437"/>
    </source>
</evidence>
<dbReference type="EMBL" id="JACHBU010000004">
    <property type="protein sequence ID" value="MBB6509099.1"/>
    <property type="molecule type" value="Genomic_DNA"/>
</dbReference>
<keyword evidence="1" id="KW-0812">Transmembrane</keyword>
<reference evidence="2 3" key="1">
    <citation type="submission" date="2020-08" db="EMBL/GenBank/DDBJ databases">
        <title>The Agave Microbiome: Exploring the role of microbial communities in plant adaptations to desert environments.</title>
        <authorList>
            <person name="Partida-Martinez L.P."/>
        </authorList>
    </citation>
    <scope>NUCLEOTIDE SEQUENCE [LARGE SCALE GENOMIC DNA]</scope>
    <source>
        <strain evidence="2 3">AS3.12</strain>
    </source>
</reference>
<dbReference type="AlphaFoldDB" id="A0A7X0JK40"/>
<name>A0A7X0JK40_9HYPH</name>
<dbReference type="Proteomes" id="UP000585437">
    <property type="component" value="Unassembled WGS sequence"/>
</dbReference>
<keyword evidence="1" id="KW-0472">Membrane</keyword>
<feature type="transmembrane region" description="Helical" evidence="1">
    <location>
        <begin position="14"/>
        <end position="40"/>
    </location>
</feature>
<dbReference type="RefSeq" id="WP_281401105.1">
    <property type="nucleotide sequence ID" value="NZ_JACHBU010000004.1"/>
</dbReference>
<sequence>MINVKLDSKPDQGWIINITYVIFGLVLAAIAGTAGIFTLIR</sequence>
<keyword evidence="1" id="KW-1133">Transmembrane helix</keyword>
<evidence type="ECO:0000256" key="1">
    <source>
        <dbReference type="SAM" id="Phobius"/>
    </source>
</evidence>
<comment type="caution">
    <text evidence="2">The sequence shown here is derived from an EMBL/GenBank/DDBJ whole genome shotgun (WGS) entry which is preliminary data.</text>
</comment>
<accession>A0A7X0JK40</accession>
<keyword evidence="3" id="KW-1185">Reference proteome</keyword>
<gene>
    <name evidence="2" type="ORF">F4695_002456</name>
</gene>
<evidence type="ECO:0000313" key="2">
    <source>
        <dbReference type="EMBL" id="MBB6509099.1"/>
    </source>
</evidence>
<proteinExistence type="predicted"/>